<proteinExistence type="inferred from homology"/>
<dbReference type="PANTHER" id="PTHR30349">
    <property type="entry name" value="PHAGE INTEGRASE-RELATED"/>
    <property type="match status" value="1"/>
</dbReference>
<dbReference type="InterPro" id="IPR050090">
    <property type="entry name" value="Tyrosine_recombinase_XerCD"/>
</dbReference>
<dbReference type="InterPro" id="IPR002104">
    <property type="entry name" value="Integrase_catalytic"/>
</dbReference>
<evidence type="ECO:0000313" key="10">
    <source>
        <dbReference type="Proteomes" id="UP000659630"/>
    </source>
</evidence>
<keyword evidence="3" id="KW-0229">DNA integration</keyword>
<dbReference type="GO" id="GO:0015074">
    <property type="term" value="P:DNA integration"/>
    <property type="evidence" value="ECO:0007669"/>
    <property type="project" value="UniProtKB-KW"/>
</dbReference>
<comment type="similarity">
    <text evidence="2">Belongs to the 'phage' integrase family.</text>
</comment>
<dbReference type="InterPro" id="IPR004107">
    <property type="entry name" value="Integrase_SAM-like_N"/>
</dbReference>
<dbReference type="AlphaFoldDB" id="A0A923I987"/>
<evidence type="ECO:0000256" key="2">
    <source>
        <dbReference type="ARBA" id="ARBA00008857"/>
    </source>
</evidence>
<evidence type="ECO:0000256" key="3">
    <source>
        <dbReference type="ARBA" id="ARBA00022908"/>
    </source>
</evidence>
<gene>
    <name evidence="9" type="ORF">H8S23_06595</name>
</gene>
<evidence type="ECO:0000256" key="6">
    <source>
        <dbReference type="PROSITE-ProRule" id="PRU01248"/>
    </source>
</evidence>
<dbReference type="EMBL" id="JACONZ010000002">
    <property type="protein sequence ID" value="MBC5581171.1"/>
    <property type="molecule type" value="Genomic_DNA"/>
</dbReference>
<feature type="domain" description="Tyr recombinase" evidence="7">
    <location>
        <begin position="103"/>
        <end position="277"/>
    </location>
</feature>
<dbReference type="Proteomes" id="UP000659630">
    <property type="component" value="Unassembled WGS sequence"/>
</dbReference>
<protein>
    <submittedName>
        <fullName evidence="9">Tyrosine-type recombinase/integrase</fullName>
    </submittedName>
</protein>
<dbReference type="PANTHER" id="PTHR30349:SF89">
    <property type="entry name" value="INTEGRASE_RECOMBINASE"/>
    <property type="match status" value="1"/>
</dbReference>
<dbReference type="PROSITE" id="PS51900">
    <property type="entry name" value="CB"/>
    <property type="match status" value="1"/>
</dbReference>
<evidence type="ECO:0000259" key="7">
    <source>
        <dbReference type="PROSITE" id="PS51898"/>
    </source>
</evidence>
<dbReference type="GO" id="GO:0003677">
    <property type="term" value="F:DNA binding"/>
    <property type="evidence" value="ECO:0007669"/>
    <property type="project" value="UniProtKB-UniRule"/>
</dbReference>
<reference evidence="9" key="1">
    <citation type="submission" date="2020-08" db="EMBL/GenBank/DDBJ databases">
        <title>Genome public.</title>
        <authorList>
            <person name="Liu C."/>
            <person name="Sun Q."/>
        </authorList>
    </citation>
    <scope>NUCLEOTIDE SEQUENCE</scope>
    <source>
        <strain evidence="9">BX8</strain>
    </source>
</reference>
<keyword evidence="4 6" id="KW-0238">DNA-binding</keyword>
<dbReference type="InterPro" id="IPR044068">
    <property type="entry name" value="CB"/>
</dbReference>
<feature type="domain" description="Core-binding (CB)" evidence="8">
    <location>
        <begin position="5"/>
        <end position="85"/>
    </location>
</feature>
<dbReference type="InterPro" id="IPR013762">
    <property type="entry name" value="Integrase-like_cat_sf"/>
</dbReference>
<organism evidence="9 10">
    <name type="scientific">Anaerofilum hominis</name>
    <dbReference type="NCBI Taxonomy" id="2763016"/>
    <lineage>
        <taxon>Bacteria</taxon>
        <taxon>Bacillati</taxon>
        <taxon>Bacillota</taxon>
        <taxon>Clostridia</taxon>
        <taxon>Eubacteriales</taxon>
        <taxon>Oscillospiraceae</taxon>
        <taxon>Anaerofilum</taxon>
    </lineage>
</organism>
<comment type="function">
    <text evidence="1">Site-specific tyrosine recombinase, which acts by catalyzing the cutting and rejoining of the recombining DNA molecules.</text>
</comment>
<dbReference type="RefSeq" id="WP_186887535.1">
    <property type="nucleotide sequence ID" value="NZ_JACONZ010000002.1"/>
</dbReference>
<comment type="caution">
    <text evidence="9">The sequence shown here is derived from an EMBL/GenBank/DDBJ whole genome shotgun (WGS) entry which is preliminary data.</text>
</comment>
<name>A0A923I987_9FIRM</name>
<evidence type="ECO:0000256" key="4">
    <source>
        <dbReference type="ARBA" id="ARBA00023125"/>
    </source>
</evidence>
<evidence type="ECO:0000313" key="9">
    <source>
        <dbReference type="EMBL" id="MBC5581171.1"/>
    </source>
</evidence>
<dbReference type="SUPFAM" id="SSF56349">
    <property type="entry name" value="DNA breaking-rejoining enzymes"/>
    <property type="match status" value="1"/>
</dbReference>
<sequence length="282" mass="32405">MQQQYLTGRLLKRYQAYLCVEEKSEATIQKYLRDIRAFYTYLKGEPITGRETVIGYKQWLENRGYAVTSINSMLVAVNGLMTFLGRPGWRVHLLRQQRDAFGLRDRELTRQEYLRLVQAAAARGDERLALLLQTICATGIRVSELRYITVASLRSGQAQISCKGKVRRILIPQTLCVRLRDYCRRRGIGGGSVFVTRSGAPMDRSNIWALMKRLCRAAGVAEHKVFPHNLRHLFARTFYKQYKDIVHLADVLGHSSVNTTRIYTMVSAAEHRGQISRMHLLI</sequence>
<dbReference type="InterPro" id="IPR010998">
    <property type="entry name" value="Integrase_recombinase_N"/>
</dbReference>
<keyword evidence="10" id="KW-1185">Reference proteome</keyword>
<dbReference type="Pfam" id="PF00589">
    <property type="entry name" value="Phage_integrase"/>
    <property type="match status" value="1"/>
</dbReference>
<dbReference type="Gene3D" id="1.10.150.130">
    <property type="match status" value="1"/>
</dbReference>
<accession>A0A923I987</accession>
<evidence type="ECO:0000259" key="8">
    <source>
        <dbReference type="PROSITE" id="PS51900"/>
    </source>
</evidence>
<dbReference type="Pfam" id="PF02899">
    <property type="entry name" value="Phage_int_SAM_1"/>
    <property type="match status" value="1"/>
</dbReference>
<dbReference type="Gene3D" id="1.10.443.10">
    <property type="entry name" value="Intergrase catalytic core"/>
    <property type="match status" value="1"/>
</dbReference>
<keyword evidence="5" id="KW-0233">DNA recombination</keyword>
<evidence type="ECO:0000256" key="5">
    <source>
        <dbReference type="ARBA" id="ARBA00023172"/>
    </source>
</evidence>
<dbReference type="PROSITE" id="PS51898">
    <property type="entry name" value="TYR_RECOMBINASE"/>
    <property type="match status" value="1"/>
</dbReference>
<evidence type="ECO:0000256" key="1">
    <source>
        <dbReference type="ARBA" id="ARBA00003283"/>
    </source>
</evidence>
<dbReference type="GO" id="GO:0006310">
    <property type="term" value="P:DNA recombination"/>
    <property type="evidence" value="ECO:0007669"/>
    <property type="project" value="UniProtKB-KW"/>
</dbReference>
<dbReference type="InterPro" id="IPR011010">
    <property type="entry name" value="DNA_brk_join_enz"/>
</dbReference>